<dbReference type="OrthoDB" id="514860at2759"/>
<dbReference type="EMBL" id="CAJHUC010001711">
    <property type="protein sequence ID" value="CAD7702111.1"/>
    <property type="molecule type" value="Genomic_DNA"/>
</dbReference>
<feature type="transmembrane region" description="Helical" evidence="2">
    <location>
        <begin position="87"/>
        <end position="108"/>
    </location>
</feature>
<feature type="transmembrane region" description="Helical" evidence="2">
    <location>
        <begin position="128"/>
        <end position="145"/>
    </location>
</feature>
<keyword evidence="2" id="KW-0472">Membrane</keyword>
<name>A0A8S1J4W0_9CHLO</name>
<dbReference type="AlphaFoldDB" id="A0A8S1J4W0"/>
<proteinExistence type="predicted"/>
<organism evidence="3 4">
    <name type="scientific">Ostreobium quekettii</name>
    <dbReference type="NCBI Taxonomy" id="121088"/>
    <lineage>
        <taxon>Eukaryota</taxon>
        <taxon>Viridiplantae</taxon>
        <taxon>Chlorophyta</taxon>
        <taxon>core chlorophytes</taxon>
        <taxon>Ulvophyceae</taxon>
        <taxon>TCBD clade</taxon>
        <taxon>Bryopsidales</taxon>
        <taxon>Ostreobineae</taxon>
        <taxon>Ostreobiaceae</taxon>
        <taxon>Ostreobium</taxon>
    </lineage>
</organism>
<evidence type="ECO:0000256" key="2">
    <source>
        <dbReference type="SAM" id="Phobius"/>
    </source>
</evidence>
<evidence type="ECO:0000256" key="1">
    <source>
        <dbReference type="SAM" id="MobiDB-lite"/>
    </source>
</evidence>
<protein>
    <submittedName>
        <fullName evidence="3">Uncharacterized protein</fullName>
    </submittedName>
</protein>
<keyword evidence="4" id="KW-1185">Reference proteome</keyword>
<keyword evidence="2" id="KW-1133">Transmembrane helix</keyword>
<reference evidence="3" key="1">
    <citation type="submission" date="2020-12" db="EMBL/GenBank/DDBJ databases">
        <authorList>
            <person name="Iha C."/>
        </authorList>
    </citation>
    <scope>NUCLEOTIDE SEQUENCE</scope>
</reference>
<gene>
    <name evidence="3" type="ORF">OSTQU699_LOCUS7468</name>
</gene>
<accession>A0A8S1J4W0</accession>
<feature type="transmembrane region" description="Helical" evidence="2">
    <location>
        <begin position="152"/>
        <end position="172"/>
    </location>
</feature>
<evidence type="ECO:0000313" key="3">
    <source>
        <dbReference type="EMBL" id="CAD7702111.1"/>
    </source>
</evidence>
<keyword evidence="2" id="KW-0812">Transmembrane</keyword>
<sequence length="189" mass="19146">MTISLLLDQVVATNSSPDNTHSLQYLPGGIMAATLGPSNGTGAGTSGRARGLPGPLGTGSRRFGLPARHTAPRRRCGSRRMTTTKAALAEGVALAVSQQAIGFGVLLWAEGVYTRTQLAEGAGGRPEILPLGISTAGLVVATGLLNTQIALLEVLGSIAGATSAGFIMVVAYNRFNSVGNAHPPGLSQS</sequence>
<feature type="region of interest" description="Disordered" evidence="1">
    <location>
        <begin position="36"/>
        <end position="61"/>
    </location>
</feature>
<evidence type="ECO:0000313" key="4">
    <source>
        <dbReference type="Proteomes" id="UP000708148"/>
    </source>
</evidence>
<comment type="caution">
    <text evidence="3">The sequence shown here is derived from an EMBL/GenBank/DDBJ whole genome shotgun (WGS) entry which is preliminary data.</text>
</comment>
<dbReference type="Proteomes" id="UP000708148">
    <property type="component" value="Unassembled WGS sequence"/>
</dbReference>